<reference evidence="4" key="1">
    <citation type="submission" date="2022-12" db="EMBL/GenBank/DDBJ databases">
        <title>Paracoccus sp. EF6 isolated from a lake water.</title>
        <authorList>
            <person name="Liu H."/>
        </authorList>
    </citation>
    <scope>NUCLEOTIDE SEQUENCE</scope>
    <source>
        <strain evidence="4">EF6</strain>
    </source>
</reference>
<dbReference type="RefSeq" id="WP_268944036.1">
    <property type="nucleotide sequence ID" value="NZ_JAPTYD010000058.1"/>
</dbReference>
<name>A0ABT4JA41_9RHOB</name>
<dbReference type="InterPro" id="IPR036812">
    <property type="entry name" value="NAD(P)_OxRdtase_dom_sf"/>
</dbReference>
<dbReference type="InterPro" id="IPR050523">
    <property type="entry name" value="AKR_Detox_Biosynth"/>
</dbReference>
<protein>
    <submittedName>
        <fullName evidence="4">Aldo/keto reductase</fullName>
    </submittedName>
</protein>
<sequence>MLTAPDGSPISSFCFGAMQFGRGADLSAAQAMYADCRAAGINFFDTAHGYSGGLSEEWLGQLVRHERDRVFFATKLAAQGGSGRVNIQNQFRISQQRHGLESVDLLYLHRWDPETPLQETFEALAGLKAAGKIRHIGVSNFAAWQVMKSVRVAADFELRIVAIQPMYNLVKREAETEILPMARDQGIAVFPYSPLGGGLLTGKYRDGGQGRLTTDQIYSARYGESWMHDTAAALCEVAHEVGQSSSTLAVAWVAANPDITAPIISARSPEQLEQSLRAMGLKLGKDLHRRISALSRAPASATDRSEDPSPFAAVSVVE</sequence>
<gene>
    <name evidence="4" type="ORF">OU682_20315</name>
</gene>
<organism evidence="4 5">
    <name type="scientific">Paracoccus benzoatiresistens</name>
    <dbReference type="NCBI Taxonomy" id="2997341"/>
    <lineage>
        <taxon>Bacteria</taxon>
        <taxon>Pseudomonadati</taxon>
        <taxon>Pseudomonadota</taxon>
        <taxon>Alphaproteobacteria</taxon>
        <taxon>Rhodobacterales</taxon>
        <taxon>Paracoccaceae</taxon>
        <taxon>Paracoccus</taxon>
    </lineage>
</organism>
<dbReference type="Pfam" id="PF00248">
    <property type="entry name" value="Aldo_ket_red"/>
    <property type="match status" value="1"/>
</dbReference>
<evidence type="ECO:0000259" key="3">
    <source>
        <dbReference type="Pfam" id="PF00248"/>
    </source>
</evidence>
<evidence type="ECO:0000256" key="1">
    <source>
        <dbReference type="ARBA" id="ARBA00023002"/>
    </source>
</evidence>
<feature type="domain" description="NADP-dependent oxidoreductase" evidence="3">
    <location>
        <begin position="14"/>
        <end position="294"/>
    </location>
</feature>
<dbReference type="PANTHER" id="PTHR43364">
    <property type="entry name" value="NADH-SPECIFIC METHYLGLYOXAL REDUCTASE-RELATED"/>
    <property type="match status" value="1"/>
</dbReference>
<dbReference type="Proteomes" id="UP001149822">
    <property type="component" value="Unassembled WGS sequence"/>
</dbReference>
<evidence type="ECO:0000256" key="2">
    <source>
        <dbReference type="SAM" id="MobiDB-lite"/>
    </source>
</evidence>
<dbReference type="InterPro" id="IPR023210">
    <property type="entry name" value="NADP_OxRdtase_dom"/>
</dbReference>
<accession>A0ABT4JA41</accession>
<dbReference type="EMBL" id="JAPTYD010000058">
    <property type="protein sequence ID" value="MCZ0963940.1"/>
    <property type="molecule type" value="Genomic_DNA"/>
</dbReference>
<proteinExistence type="predicted"/>
<dbReference type="Gene3D" id="3.20.20.100">
    <property type="entry name" value="NADP-dependent oxidoreductase domain"/>
    <property type="match status" value="1"/>
</dbReference>
<evidence type="ECO:0000313" key="4">
    <source>
        <dbReference type="EMBL" id="MCZ0963940.1"/>
    </source>
</evidence>
<feature type="region of interest" description="Disordered" evidence="2">
    <location>
        <begin position="295"/>
        <end position="318"/>
    </location>
</feature>
<dbReference type="PROSITE" id="PS00062">
    <property type="entry name" value="ALDOKETO_REDUCTASE_2"/>
    <property type="match status" value="1"/>
</dbReference>
<dbReference type="SUPFAM" id="SSF51430">
    <property type="entry name" value="NAD(P)-linked oxidoreductase"/>
    <property type="match status" value="1"/>
</dbReference>
<dbReference type="PANTHER" id="PTHR43364:SF4">
    <property type="entry name" value="NAD(P)-LINKED OXIDOREDUCTASE SUPERFAMILY PROTEIN"/>
    <property type="match status" value="1"/>
</dbReference>
<evidence type="ECO:0000313" key="5">
    <source>
        <dbReference type="Proteomes" id="UP001149822"/>
    </source>
</evidence>
<dbReference type="InterPro" id="IPR018170">
    <property type="entry name" value="Aldo/ket_reductase_CS"/>
</dbReference>
<comment type="caution">
    <text evidence="4">The sequence shown here is derived from an EMBL/GenBank/DDBJ whole genome shotgun (WGS) entry which is preliminary data.</text>
</comment>
<keyword evidence="1" id="KW-0560">Oxidoreductase</keyword>
<keyword evidence="5" id="KW-1185">Reference proteome</keyword>